<name>A0A7G5CCK1_WOLPI</name>
<gene>
    <name evidence="7" type="ORF">HC356_02420</name>
</gene>
<dbReference type="SUPFAM" id="SSF63862">
    <property type="entry name" value="Thiamin pyrophosphokinase, substrate-binding domain"/>
    <property type="match status" value="1"/>
</dbReference>
<dbReference type="GO" id="GO:0006772">
    <property type="term" value="P:thiamine metabolic process"/>
    <property type="evidence" value="ECO:0007669"/>
    <property type="project" value="UniProtKB-UniRule"/>
</dbReference>
<evidence type="ECO:0000313" key="7">
    <source>
        <dbReference type="EMBL" id="QMV46935.1"/>
    </source>
</evidence>
<evidence type="ECO:0000259" key="6">
    <source>
        <dbReference type="SMART" id="SM00983"/>
    </source>
</evidence>
<dbReference type="GO" id="GO:0016301">
    <property type="term" value="F:kinase activity"/>
    <property type="evidence" value="ECO:0007669"/>
    <property type="project" value="UniProtKB-KW"/>
</dbReference>
<dbReference type="RefSeq" id="WP_182183973.1">
    <property type="nucleotide sequence ID" value="NZ_CP050530.1"/>
</dbReference>
<reference evidence="7 8" key="1">
    <citation type="journal article" date="2020" name="Mol. Biol. Evol.">
        <title>Life and death of selfish genes: comparative genomics reveals the dynamic evolution of cytoplasmic incompatibility.</title>
        <authorList>
            <person name="Martinez J."/>
            <person name="Klasson L."/>
            <person name="Welch J."/>
            <person name="Jiggins F.M."/>
        </authorList>
    </citation>
    <scope>NUCLEOTIDE SEQUENCE [LARGE SCALE GENOMIC DNA]</scope>
    <source>
        <strain evidence="7">WNik</strain>
    </source>
</reference>
<evidence type="ECO:0000256" key="3">
    <source>
        <dbReference type="ARBA" id="ARBA00022777"/>
    </source>
</evidence>
<keyword evidence="4" id="KW-0067">ATP-binding</keyword>
<keyword evidence="2" id="KW-0547">Nucleotide-binding</keyword>
<evidence type="ECO:0000256" key="1">
    <source>
        <dbReference type="ARBA" id="ARBA00022679"/>
    </source>
</evidence>
<proteinExistence type="predicted"/>
<dbReference type="PANTHER" id="PTHR41299:SF1">
    <property type="entry name" value="THIAMINE PYROPHOSPHOKINASE"/>
    <property type="match status" value="1"/>
</dbReference>
<evidence type="ECO:0000256" key="4">
    <source>
        <dbReference type="ARBA" id="ARBA00022840"/>
    </source>
</evidence>
<dbReference type="NCBIfam" id="TIGR01378">
    <property type="entry name" value="thi_PPkinase"/>
    <property type="match status" value="1"/>
</dbReference>
<dbReference type="InterPro" id="IPR036759">
    <property type="entry name" value="TPK_catalytic_sf"/>
</dbReference>
<dbReference type="Pfam" id="PF04263">
    <property type="entry name" value="TPK_catalytic"/>
    <property type="match status" value="1"/>
</dbReference>
<protein>
    <recommendedName>
        <fullName evidence="5">Thiamine diphosphokinase</fullName>
        <ecNumber evidence="5">2.7.6.2</ecNumber>
    </recommendedName>
</protein>
<organism evidence="7 8">
    <name type="scientific">Wolbachia pipientis</name>
    <dbReference type="NCBI Taxonomy" id="955"/>
    <lineage>
        <taxon>Bacteria</taxon>
        <taxon>Pseudomonadati</taxon>
        <taxon>Pseudomonadota</taxon>
        <taxon>Alphaproteobacteria</taxon>
        <taxon>Rickettsiales</taxon>
        <taxon>Anaplasmataceae</taxon>
        <taxon>Wolbachieae</taxon>
        <taxon>Wolbachia</taxon>
    </lineage>
</organism>
<dbReference type="EC" id="2.7.6.2" evidence="5"/>
<keyword evidence="1 7" id="KW-0808">Transferase</keyword>
<dbReference type="GO" id="GO:0005524">
    <property type="term" value="F:ATP binding"/>
    <property type="evidence" value="ECO:0007669"/>
    <property type="project" value="UniProtKB-KW"/>
</dbReference>
<evidence type="ECO:0000313" key="8">
    <source>
        <dbReference type="Proteomes" id="UP000515596"/>
    </source>
</evidence>
<dbReference type="SMART" id="SM00983">
    <property type="entry name" value="TPK_B1_binding"/>
    <property type="match status" value="1"/>
</dbReference>
<dbReference type="AlphaFoldDB" id="A0A7G5CCK1"/>
<feature type="domain" description="Thiamin pyrophosphokinase thiamin-binding" evidence="6">
    <location>
        <begin position="148"/>
        <end position="212"/>
    </location>
</feature>
<accession>A0A7G5CCK1</accession>
<dbReference type="InterPro" id="IPR036371">
    <property type="entry name" value="TPK_B1-bd_sf"/>
</dbReference>
<dbReference type="InterPro" id="IPR053149">
    <property type="entry name" value="TPK"/>
</dbReference>
<sequence>MQKLREAFHNHVLHCGIQQQYRSIVVLNGEIPDSSFFKRDIPIIAVDGGANKLLSIGVQPDLVIGDLDSVNLDLRANLNTIYLPDQDYCDFSKAMAHLKTVKLLPSIVTGITGGAIDHILQNINVFLSTGSIFYTPSPPMVGYTLQKGIAHFFSLPKNTKISLLGIPRAQISTKGLKWELHLSNLAFPGKNSCFNRSLGNKLSIEVHSGICLAMVYLEAVDDAARHHVRQVKK</sequence>
<dbReference type="Proteomes" id="UP000515596">
    <property type="component" value="Chromosome"/>
</dbReference>
<dbReference type="GO" id="GO:0009229">
    <property type="term" value="P:thiamine diphosphate biosynthetic process"/>
    <property type="evidence" value="ECO:0007669"/>
    <property type="project" value="InterPro"/>
</dbReference>
<dbReference type="EMBL" id="CP050530">
    <property type="protein sequence ID" value="QMV46935.1"/>
    <property type="molecule type" value="Genomic_DNA"/>
</dbReference>
<dbReference type="Gene3D" id="3.40.50.10240">
    <property type="entry name" value="Thiamin pyrophosphokinase, catalytic domain"/>
    <property type="match status" value="1"/>
</dbReference>
<dbReference type="GO" id="GO:0030975">
    <property type="term" value="F:thiamine binding"/>
    <property type="evidence" value="ECO:0007669"/>
    <property type="project" value="InterPro"/>
</dbReference>
<evidence type="ECO:0000256" key="2">
    <source>
        <dbReference type="ARBA" id="ARBA00022741"/>
    </source>
</evidence>
<dbReference type="InterPro" id="IPR007373">
    <property type="entry name" value="Thiamin_PyroPKinase_B1-bd"/>
</dbReference>
<evidence type="ECO:0000256" key="5">
    <source>
        <dbReference type="NCBIfam" id="TIGR01378"/>
    </source>
</evidence>
<dbReference type="PANTHER" id="PTHR41299">
    <property type="entry name" value="THIAMINE PYROPHOSPHOKINASE"/>
    <property type="match status" value="1"/>
</dbReference>
<dbReference type="SUPFAM" id="SSF63999">
    <property type="entry name" value="Thiamin pyrophosphokinase, catalytic domain"/>
    <property type="match status" value="1"/>
</dbReference>
<dbReference type="CDD" id="cd07995">
    <property type="entry name" value="TPK"/>
    <property type="match status" value="1"/>
</dbReference>
<dbReference type="InterPro" id="IPR006282">
    <property type="entry name" value="Thi_PPkinase"/>
</dbReference>
<dbReference type="GO" id="GO:0004788">
    <property type="term" value="F:thiamine diphosphokinase activity"/>
    <property type="evidence" value="ECO:0007669"/>
    <property type="project" value="UniProtKB-UniRule"/>
</dbReference>
<dbReference type="InterPro" id="IPR007371">
    <property type="entry name" value="TPK_catalytic"/>
</dbReference>
<keyword evidence="3 7" id="KW-0418">Kinase</keyword>